<dbReference type="SUPFAM" id="SSF46894">
    <property type="entry name" value="C-terminal effector domain of the bipartite response regulators"/>
    <property type="match status" value="1"/>
</dbReference>
<dbReference type="EMBL" id="JANFQF010000014">
    <property type="protein sequence ID" value="MCQ4120942.1"/>
    <property type="molecule type" value="Genomic_DNA"/>
</dbReference>
<evidence type="ECO:0000256" key="5">
    <source>
        <dbReference type="ARBA" id="ARBA00023163"/>
    </source>
</evidence>
<dbReference type="PROSITE" id="PS50006">
    <property type="entry name" value="FHA_DOMAIN"/>
    <property type="match status" value="1"/>
</dbReference>
<dbReference type="Gene3D" id="1.25.40.10">
    <property type="entry name" value="Tetratricopeptide repeat domain"/>
    <property type="match status" value="1"/>
</dbReference>
<dbReference type="SUPFAM" id="SSF49879">
    <property type="entry name" value="SMAD/FHA domain"/>
    <property type="match status" value="1"/>
</dbReference>
<protein>
    <submittedName>
        <fullName evidence="9">FHA domain-containing protein</fullName>
    </submittedName>
</protein>
<dbReference type="InterPro" id="IPR011990">
    <property type="entry name" value="TPR-like_helical_dom_sf"/>
</dbReference>
<evidence type="ECO:0000259" key="8">
    <source>
        <dbReference type="PROSITE" id="PS51755"/>
    </source>
</evidence>
<dbReference type="InterPro" id="IPR005158">
    <property type="entry name" value="BTAD"/>
</dbReference>
<dbReference type="Pfam" id="PF00498">
    <property type="entry name" value="FHA"/>
    <property type="match status" value="1"/>
</dbReference>
<comment type="caution">
    <text evidence="9">The sequence shown here is derived from an EMBL/GenBank/DDBJ whole genome shotgun (WGS) entry which is preliminary data.</text>
</comment>
<dbReference type="InterPro" id="IPR008984">
    <property type="entry name" value="SMAD_FHA_dom_sf"/>
</dbReference>
<dbReference type="InterPro" id="IPR036388">
    <property type="entry name" value="WH-like_DNA-bd_sf"/>
</dbReference>
<feature type="domain" description="FHA" evidence="7">
    <location>
        <begin position="304"/>
        <end position="353"/>
    </location>
</feature>
<keyword evidence="3" id="KW-0805">Transcription regulation</keyword>
<dbReference type="InterPro" id="IPR016032">
    <property type="entry name" value="Sig_transdc_resp-reg_C-effctor"/>
</dbReference>
<evidence type="ECO:0000256" key="4">
    <source>
        <dbReference type="ARBA" id="ARBA00023125"/>
    </source>
</evidence>
<evidence type="ECO:0000256" key="1">
    <source>
        <dbReference type="ARBA" id="ARBA00005820"/>
    </source>
</evidence>
<dbReference type="PANTHER" id="PTHR35807">
    <property type="entry name" value="TRANSCRIPTIONAL REGULATOR REDD-RELATED"/>
    <property type="match status" value="1"/>
</dbReference>
<organism evidence="9 10">
    <name type="scientific">Rhodococcus tibetensis</name>
    <dbReference type="NCBI Taxonomy" id="2965064"/>
    <lineage>
        <taxon>Bacteria</taxon>
        <taxon>Bacillati</taxon>
        <taxon>Actinomycetota</taxon>
        <taxon>Actinomycetes</taxon>
        <taxon>Mycobacteriales</taxon>
        <taxon>Nocardiaceae</taxon>
        <taxon>Rhodococcus</taxon>
    </lineage>
</organism>
<dbReference type="SMART" id="SM01043">
    <property type="entry name" value="BTAD"/>
    <property type="match status" value="1"/>
</dbReference>
<dbReference type="Pfam" id="PF03704">
    <property type="entry name" value="BTAD"/>
    <property type="match status" value="1"/>
</dbReference>
<dbReference type="Gene3D" id="1.10.10.10">
    <property type="entry name" value="Winged helix-like DNA-binding domain superfamily/Winged helix DNA-binding domain"/>
    <property type="match status" value="1"/>
</dbReference>
<proteinExistence type="inferred from homology"/>
<keyword evidence="4 6" id="KW-0238">DNA-binding</keyword>
<evidence type="ECO:0000313" key="10">
    <source>
        <dbReference type="Proteomes" id="UP001524501"/>
    </source>
</evidence>
<evidence type="ECO:0000313" key="9">
    <source>
        <dbReference type="EMBL" id="MCQ4120942.1"/>
    </source>
</evidence>
<dbReference type="Pfam" id="PF00486">
    <property type="entry name" value="Trans_reg_C"/>
    <property type="match status" value="1"/>
</dbReference>
<dbReference type="InterPro" id="IPR051677">
    <property type="entry name" value="AfsR-DnrI-RedD_regulator"/>
</dbReference>
<keyword evidence="10" id="KW-1185">Reference proteome</keyword>
<dbReference type="RefSeq" id="WP_255970986.1">
    <property type="nucleotide sequence ID" value="NZ_JANFQF010000014.1"/>
</dbReference>
<comment type="similarity">
    <text evidence="1">Belongs to the AfsR/DnrI/RedD regulatory family.</text>
</comment>
<dbReference type="Gene3D" id="2.60.200.20">
    <property type="match status" value="1"/>
</dbReference>
<dbReference type="CDD" id="cd00060">
    <property type="entry name" value="FHA"/>
    <property type="match status" value="1"/>
</dbReference>
<dbReference type="SUPFAM" id="SSF48452">
    <property type="entry name" value="TPR-like"/>
    <property type="match status" value="1"/>
</dbReference>
<dbReference type="CDD" id="cd15831">
    <property type="entry name" value="BTAD"/>
    <property type="match status" value="1"/>
</dbReference>
<accession>A0ABT1QIL2</accession>
<evidence type="ECO:0000256" key="2">
    <source>
        <dbReference type="ARBA" id="ARBA00022553"/>
    </source>
</evidence>
<dbReference type="SMART" id="SM00862">
    <property type="entry name" value="Trans_reg_C"/>
    <property type="match status" value="1"/>
</dbReference>
<evidence type="ECO:0000259" key="7">
    <source>
        <dbReference type="PROSITE" id="PS50006"/>
    </source>
</evidence>
<dbReference type="SMART" id="SM00240">
    <property type="entry name" value="FHA"/>
    <property type="match status" value="1"/>
</dbReference>
<dbReference type="Proteomes" id="UP001524501">
    <property type="component" value="Unassembled WGS sequence"/>
</dbReference>
<dbReference type="PROSITE" id="PS51755">
    <property type="entry name" value="OMPR_PHOB"/>
    <property type="match status" value="1"/>
</dbReference>
<feature type="DNA-binding region" description="OmpR/PhoB-type" evidence="6">
    <location>
        <begin position="3"/>
        <end position="106"/>
    </location>
</feature>
<keyword evidence="2" id="KW-0597">Phosphoprotein</keyword>
<evidence type="ECO:0000256" key="3">
    <source>
        <dbReference type="ARBA" id="ARBA00023015"/>
    </source>
</evidence>
<evidence type="ECO:0000256" key="6">
    <source>
        <dbReference type="PROSITE-ProRule" id="PRU01091"/>
    </source>
</evidence>
<name>A0ABT1QIL2_9NOCA</name>
<reference evidence="9 10" key="1">
    <citation type="submission" date="2022-07" db="EMBL/GenBank/DDBJ databases">
        <title>Degradation activity of malathion, p-nitrophenol and potential low-temperature adaptation strategy of Rhodococcus sp. FXJ9.536.</title>
        <authorList>
            <person name="Huang J."/>
            <person name="Huang Y."/>
        </authorList>
    </citation>
    <scope>NUCLEOTIDE SEQUENCE [LARGE SCALE GENOMIC DNA]</scope>
    <source>
        <strain evidence="9 10">FXJ9.536</strain>
    </source>
</reference>
<dbReference type="PANTHER" id="PTHR35807:SF1">
    <property type="entry name" value="TRANSCRIPTIONAL REGULATOR REDD"/>
    <property type="match status" value="1"/>
</dbReference>
<dbReference type="InterPro" id="IPR000253">
    <property type="entry name" value="FHA_dom"/>
</dbReference>
<feature type="domain" description="OmpR/PhoB-type" evidence="8">
    <location>
        <begin position="3"/>
        <end position="106"/>
    </location>
</feature>
<keyword evidence="5" id="KW-0804">Transcription</keyword>
<dbReference type="InterPro" id="IPR001867">
    <property type="entry name" value="OmpR/PhoB-type_DNA-bd"/>
</dbReference>
<sequence>MNQGERGNPPVIECRMLGPVEMIVDDTTRPLGGPKQRAVLAMLAINRNRPLSAQTLATTAWDGRPPPDYRGSVQVVISNLRKLISDSKIEARSVLASAPPGYRLTLSDERCDVGRFQLRKKQGFKAAADHRFEEAFTHFTHALQEWRGEALNDLRGMGFADSFAAAMQEDQLAIITARAESEIACGHVDAVISELTPIVERHALREPLWAQLITALYLGGRQSDALGTCRRLRSLLAAELGIDPSPRIQELESSILRQEALNVRAKAAATAAVAMTIVDDRQVTNHARLHDRTGRVFPINATETSIGRMPDNDVVLDDGNVSRHHAVIVGTTDTYVIRDLHSSNGTYVGGQRVVNSAALSHDDVIRIGHHELAFEISG</sequence>
<gene>
    <name evidence="9" type="ORF">NOF53_17525</name>
</gene>